<feature type="compositionally biased region" description="Basic and acidic residues" evidence="1">
    <location>
        <begin position="1"/>
        <end position="32"/>
    </location>
</feature>
<name>A0AAN5CRV2_9BILA</name>
<proteinExistence type="predicted"/>
<feature type="region of interest" description="Disordered" evidence="1">
    <location>
        <begin position="1"/>
        <end position="33"/>
    </location>
</feature>
<dbReference type="Proteomes" id="UP001328107">
    <property type="component" value="Unassembled WGS sequence"/>
</dbReference>
<gene>
    <name evidence="3" type="ORF">PMAYCL1PPCAC_19806</name>
</gene>
<feature type="transmembrane region" description="Helical" evidence="2">
    <location>
        <begin position="59"/>
        <end position="78"/>
    </location>
</feature>
<evidence type="ECO:0000256" key="2">
    <source>
        <dbReference type="SAM" id="Phobius"/>
    </source>
</evidence>
<reference evidence="4" key="1">
    <citation type="submission" date="2022-10" db="EMBL/GenBank/DDBJ databases">
        <title>Genome assembly of Pristionchus species.</title>
        <authorList>
            <person name="Yoshida K."/>
            <person name="Sommer R.J."/>
        </authorList>
    </citation>
    <scope>NUCLEOTIDE SEQUENCE [LARGE SCALE GENOMIC DNA]</scope>
    <source>
        <strain evidence="4">RS5460</strain>
    </source>
</reference>
<dbReference type="AlphaFoldDB" id="A0AAN5CRV2"/>
<keyword evidence="2" id="KW-1133">Transmembrane helix</keyword>
<protein>
    <submittedName>
        <fullName evidence="3">Uncharacterized protein</fullName>
    </submittedName>
</protein>
<sequence length="79" mass="9378">PQGDLRDRWIRRAPSRHLDPQRPREEGMDRRGRCGTRPCRWSLHVDGARQGLERRTTTHLIHIFILSFILSITMHLNLN</sequence>
<comment type="caution">
    <text evidence="3">The sequence shown here is derived from an EMBL/GenBank/DDBJ whole genome shotgun (WGS) entry which is preliminary data.</text>
</comment>
<keyword evidence="2" id="KW-0472">Membrane</keyword>
<evidence type="ECO:0000256" key="1">
    <source>
        <dbReference type="SAM" id="MobiDB-lite"/>
    </source>
</evidence>
<evidence type="ECO:0000313" key="3">
    <source>
        <dbReference type="EMBL" id="GMR49611.1"/>
    </source>
</evidence>
<feature type="non-terminal residue" evidence="3">
    <location>
        <position position="1"/>
    </location>
</feature>
<evidence type="ECO:0000313" key="4">
    <source>
        <dbReference type="Proteomes" id="UP001328107"/>
    </source>
</evidence>
<keyword evidence="2" id="KW-0812">Transmembrane</keyword>
<dbReference type="EMBL" id="BTRK01000004">
    <property type="protein sequence ID" value="GMR49611.1"/>
    <property type="molecule type" value="Genomic_DNA"/>
</dbReference>
<keyword evidence="4" id="KW-1185">Reference proteome</keyword>
<organism evidence="3 4">
    <name type="scientific">Pristionchus mayeri</name>
    <dbReference type="NCBI Taxonomy" id="1317129"/>
    <lineage>
        <taxon>Eukaryota</taxon>
        <taxon>Metazoa</taxon>
        <taxon>Ecdysozoa</taxon>
        <taxon>Nematoda</taxon>
        <taxon>Chromadorea</taxon>
        <taxon>Rhabditida</taxon>
        <taxon>Rhabditina</taxon>
        <taxon>Diplogasteromorpha</taxon>
        <taxon>Diplogasteroidea</taxon>
        <taxon>Neodiplogasteridae</taxon>
        <taxon>Pristionchus</taxon>
    </lineage>
</organism>
<accession>A0AAN5CRV2</accession>